<evidence type="ECO:0000259" key="2">
    <source>
        <dbReference type="Pfam" id="PF02525"/>
    </source>
</evidence>
<comment type="caution">
    <text evidence="3">The sequence shown here is derived from an EMBL/GenBank/DDBJ whole genome shotgun (WGS) entry which is preliminary data.</text>
</comment>
<keyword evidence="4" id="KW-1185">Reference proteome</keyword>
<dbReference type="Proteomes" id="UP000778951">
    <property type="component" value="Unassembled WGS sequence"/>
</dbReference>
<dbReference type="InterPro" id="IPR029039">
    <property type="entry name" value="Flavoprotein-like_sf"/>
</dbReference>
<protein>
    <submittedName>
        <fullName evidence="3">NAD(P)H-dependent oxidoreductase</fullName>
    </submittedName>
</protein>
<dbReference type="GO" id="GO:0009055">
    <property type="term" value="F:electron transfer activity"/>
    <property type="evidence" value="ECO:0007669"/>
    <property type="project" value="TreeGrafter"/>
</dbReference>
<gene>
    <name evidence="3" type="ORF">HCT48_03885</name>
</gene>
<dbReference type="EMBL" id="JAATLM010000001">
    <property type="protein sequence ID" value="NIZ69354.1"/>
    <property type="molecule type" value="Genomic_DNA"/>
</dbReference>
<dbReference type="InterPro" id="IPR003680">
    <property type="entry name" value="Flavodoxin_fold"/>
</dbReference>
<organism evidence="3 4">
    <name type="scientific">Entomospira culicis</name>
    <dbReference type="NCBI Taxonomy" id="2719989"/>
    <lineage>
        <taxon>Bacteria</taxon>
        <taxon>Pseudomonadati</taxon>
        <taxon>Spirochaetota</taxon>
        <taxon>Spirochaetia</taxon>
        <taxon>Spirochaetales</taxon>
        <taxon>Spirochaetaceae</taxon>
        <taxon>Entomospira</taxon>
    </lineage>
</organism>
<name>A0A968GF19_9SPIO</name>
<dbReference type="PANTHER" id="PTHR47307:SF1">
    <property type="entry name" value="GLUTATHIONE-REGULATED POTASSIUM-EFFLUX SYSTEM ANCILLARY PROTEIN KEFG"/>
    <property type="match status" value="1"/>
</dbReference>
<evidence type="ECO:0000256" key="1">
    <source>
        <dbReference type="ARBA" id="ARBA00023002"/>
    </source>
</evidence>
<feature type="domain" description="Flavodoxin-like fold" evidence="2">
    <location>
        <begin position="4"/>
        <end position="167"/>
    </location>
</feature>
<reference evidence="3" key="1">
    <citation type="submission" date="2020-03" db="EMBL/GenBank/DDBJ databases">
        <title>Spirochaetal bacteria isolated from arthropods constitute a novel genus Entomospira genus novum within the order Spirochaetales.</title>
        <authorList>
            <person name="Grana-Miraglia L."/>
            <person name="Sikutova S."/>
            <person name="Fingerle V."/>
            <person name="Sing A."/>
            <person name="Castillo-Ramirez S."/>
            <person name="Margos G."/>
            <person name="Rudolf I."/>
        </authorList>
    </citation>
    <scope>NUCLEOTIDE SEQUENCE</scope>
    <source>
        <strain evidence="3">BR149</strain>
    </source>
</reference>
<dbReference type="InterPro" id="IPR046980">
    <property type="entry name" value="KefG/KefF"/>
</dbReference>
<dbReference type="GO" id="GO:0010181">
    <property type="term" value="F:FMN binding"/>
    <property type="evidence" value="ECO:0007669"/>
    <property type="project" value="TreeGrafter"/>
</dbReference>
<dbReference type="GO" id="GO:0003955">
    <property type="term" value="F:NAD(P)H dehydrogenase (quinone) activity"/>
    <property type="evidence" value="ECO:0007669"/>
    <property type="project" value="TreeGrafter"/>
</dbReference>
<dbReference type="SUPFAM" id="SSF52218">
    <property type="entry name" value="Flavoproteins"/>
    <property type="match status" value="1"/>
</dbReference>
<dbReference type="Pfam" id="PF02525">
    <property type="entry name" value="Flavodoxin_2"/>
    <property type="match status" value="1"/>
</dbReference>
<evidence type="ECO:0000313" key="4">
    <source>
        <dbReference type="Proteomes" id="UP000778951"/>
    </source>
</evidence>
<sequence>MLHNTLVVFGHPDWQSSQVSKAWFDQIQAHLPQVKLHVLDHAHQNGQFDIAQERALVQSADKIILIYPVYWFDTPWLMQKWLEDVFTRDFYFEQKAMINKELCIAISFGGNHEMYSLGGLNLYPIEFYLLKIQGFAHKCGMRYTGHYALDSARLANIKERIVETQDQFLSWIKS</sequence>
<dbReference type="RefSeq" id="WP_167695448.1">
    <property type="nucleotide sequence ID" value="NZ_CP118181.1"/>
</dbReference>
<keyword evidence="1" id="KW-0560">Oxidoreductase</keyword>
<evidence type="ECO:0000313" key="3">
    <source>
        <dbReference type="EMBL" id="NIZ69354.1"/>
    </source>
</evidence>
<dbReference type="AlphaFoldDB" id="A0A968GF19"/>
<proteinExistence type="predicted"/>
<dbReference type="Gene3D" id="3.40.50.360">
    <property type="match status" value="1"/>
</dbReference>
<accession>A0A968GF19</accession>
<dbReference type="PANTHER" id="PTHR47307">
    <property type="entry name" value="GLUTATHIONE-REGULATED POTASSIUM-EFFLUX SYSTEM ANCILLARY PROTEIN KEFG"/>
    <property type="match status" value="1"/>
</dbReference>